<keyword evidence="3 11" id="KW-0813">Transport</keyword>
<feature type="domain" description="Coatomer subunit gamma C-terminal" evidence="14">
    <location>
        <begin position="813"/>
        <end position="921"/>
    </location>
</feature>
<dbReference type="Gene3D" id="2.60.40.1480">
    <property type="entry name" value="Coatomer, gamma subunit, appendage domain"/>
    <property type="match status" value="1"/>
</dbReference>
<keyword evidence="10 11" id="KW-0968">Cytoplasmic vesicle</keyword>
<comment type="subunit">
    <text evidence="11">Oligomeric complex.</text>
</comment>
<dbReference type="InterPro" id="IPR009028">
    <property type="entry name" value="Coatomer/calthrin_app_sub_C"/>
</dbReference>
<protein>
    <recommendedName>
        <fullName evidence="11">Coatomer subunit gamma</fullName>
    </recommendedName>
</protein>
<dbReference type="PIRSF" id="PIRSF037093">
    <property type="entry name" value="Coatomer_gamma_subunit"/>
    <property type="match status" value="1"/>
</dbReference>
<evidence type="ECO:0000256" key="10">
    <source>
        <dbReference type="ARBA" id="ARBA00023329"/>
    </source>
</evidence>
<dbReference type="SUPFAM" id="SSF49348">
    <property type="entry name" value="Clathrin adaptor appendage domain"/>
    <property type="match status" value="1"/>
</dbReference>
<evidence type="ECO:0000256" key="9">
    <source>
        <dbReference type="ARBA" id="ARBA00023136"/>
    </source>
</evidence>
<dbReference type="GO" id="GO:0009306">
    <property type="term" value="P:protein secretion"/>
    <property type="evidence" value="ECO:0007669"/>
    <property type="project" value="TreeGrafter"/>
</dbReference>
<dbReference type="GO" id="GO:0030126">
    <property type="term" value="C:COPI vesicle coat"/>
    <property type="evidence" value="ECO:0007669"/>
    <property type="project" value="InterPro"/>
</dbReference>
<dbReference type="SUPFAM" id="SSF48371">
    <property type="entry name" value="ARM repeat"/>
    <property type="match status" value="1"/>
</dbReference>
<dbReference type="InterPro" id="IPR011989">
    <property type="entry name" value="ARM-like"/>
</dbReference>
<evidence type="ECO:0000256" key="2">
    <source>
        <dbReference type="ARBA" id="ARBA00010720"/>
    </source>
</evidence>
<dbReference type="GO" id="GO:0000139">
    <property type="term" value="C:Golgi membrane"/>
    <property type="evidence" value="ECO:0007669"/>
    <property type="project" value="UniProtKB-SubCell"/>
</dbReference>
<keyword evidence="7 11" id="KW-0653">Protein transport</keyword>
<dbReference type="GO" id="GO:0005783">
    <property type="term" value="C:endoplasmic reticulum"/>
    <property type="evidence" value="ECO:0007669"/>
    <property type="project" value="TreeGrafter"/>
</dbReference>
<dbReference type="Gene3D" id="1.25.10.10">
    <property type="entry name" value="Leucine-rich Repeat Variant"/>
    <property type="match status" value="1"/>
</dbReference>
<dbReference type="Pfam" id="PF16381">
    <property type="entry name" value="Coatomer_g_Cpla"/>
    <property type="match status" value="1"/>
</dbReference>
<dbReference type="InterPro" id="IPR037067">
    <property type="entry name" value="Coatomer_gsu_app_sf"/>
</dbReference>
<evidence type="ECO:0000256" key="1">
    <source>
        <dbReference type="ARBA" id="ARBA00004255"/>
    </source>
</evidence>
<accession>A0A3B0N8N5</accession>
<evidence type="ECO:0000256" key="3">
    <source>
        <dbReference type="ARBA" id="ARBA00022448"/>
    </source>
</evidence>
<dbReference type="Pfam" id="PF01602">
    <property type="entry name" value="Adaptin_N"/>
    <property type="match status" value="1"/>
</dbReference>
<evidence type="ECO:0000259" key="14">
    <source>
        <dbReference type="Pfam" id="PF16381"/>
    </source>
</evidence>
<evidence type="ECO:0000256" key="6">
    <source>
        <dbReference type="ARBA" id="ARBA00022892"/>
    </source>
</evidence>
<keyword evidence="4 11" id="KW-0963">Cytoplasm</keyword>
<comment type="similarity">
    <text evidence="2 11">Belongs to the COPG family.</text>
</comment>
<dbReference type="PANTHER" id="PTHR10261">
    <property type="entry name" value="COATOMER SUBUNIT GAMMA"/>
    <property type="match status" value="1"/>
</dbReference>
<evidence type="ECO:0000313" key="16">
    <source>
        <dbReference type="EMBL" id="SVP94998.1"/>
    </source>
</evidence>
<dbReference type="SUPFAM" id="SSF55711">
    <property type="entry name" value="Subdomain of clathrin and coatomer appendage domain"/>
    <property type="match status" value="1"/>
</dbReference>
<dbReference type="GO" id="GO:0006888">
    <property type="term" value="P:endoplasmic reticulum to Golgi vesicle-mediated transport"/>
    <property type="evidence" value="ECO:0007669"/>
    <property type="project" value="TreeGrafter"/>
</dbReference>
<evidence type="ECO:0000259" key="13">
    <source>
        <dbReference type="Pfam" id="PF08752"/>
    </source>
</evidence>
<gene>
    <name evidence="15" type="ORF">TAT_000324100</name>
    <name evidence="16" type="ORF">TAV_000323900</name>
</gene>
<evidence type="ECO:0000256" key="11">
    <source>
        <dbReference type="PIRNR" id="PIRNR037093"/>
    </source>
</evidence>
<evidence type="ECO:0000256" key="5">
    <source>
        <dbReference type="ARBA" id="ARBA00022737"/>
    </source>
</evidence>
<dbReference type="AlphaFoldDB" id="A0A3B0N8N5"/>
<evidence type="ECO:0000259" key="12">
    <source>
        <dbReference type="Pfam" id="PF01602"/>
    </source>
</evidence>
<dbReference type="GO" id="GO:0005198">
    <property type="term" value="F:structural molecule activity"/>
    <property type="evidence" value="ECO:0007669"/>
    <property type="project" value="InterPro"/>
</dbReference>
<dbReference type="EMBL" id="UIVT01000004">
    <property type="protein sequence ID" value="SVP94239.1"/>
    <property type="molecule type" value="Genomic_DNA"/>
</dbReference>
<keyword evidence="5" id="KW-0677">Repeat</keyword>
<keyword evidence="8 11" id="KW-0333">Golgi apparatus</keyword>
<dbReference type="InterPro" id="IPR013040">
    <property type="entry name" value="Coatomer_gsu_app_Ig-like_dom"/>
</dbReference>
<dbReference type="InterPro" id="IPR016024">
    <property type="entry name" value="ARM-type_fold"/>
</dbReference>
<dbReference type="VEuPathDB" id="PiroplasmaDB:TA07695"/>
<dbReference type="InterPro" id="IPR012295">
    <property type="entry name" value="TBP_dom_sf"/>
</dbReference>
<dbReference type="Gene3D" id="3.30.310.10">
    <property type="entry name" value="TATA-Binding Protein"/>
    <property type="match status" value="1"/>
</dbReference>
<name>A0A3B0N8N5_THEAN</name>
<reference evidence="15" key="1">
    <citation type="submission" date="2018-07" db="EMBL/GenBank/DDBJ databases">
        <authorList>
            <person name="Quirk P.G."/>
            <person name="Krulwich T.A."/>
        </authorList>
    </citation>
    <scope>NUCLEOTIDE SEQUENCE</scope>
    <source>
        <strain evidence="15">Anand</strain>
    </source>
</reference>
<evidence type="ECO:0000256" key="8">
    <source>
        <dbReference type="ARBA" id="ARBA00023034"/>
    </source>
</evidence>
<dbReference type="InterPro" id="IPR017106">
    <property type="entry name" value="Coatomer_gsu"/>
</dbReference>
<keyword evidence="6 11" id="KW-0931">ER-Golgi transport</keyword>
<dbReference type="InterPro" id="IPR013041">
    <property type="entry name" value="Clathrin_app_Ig-like_sf"/>
</dbReference>
<dbReference type="InterPro" id="IPR032154">
    <property type="entry name" value="Coatomer_g_Cpla"/>
</dbReference>
<dbReference type="InterPro" id="IPR002553">
    <property type="entry name" value="Clathrin/coatomer_adapt-like_N"/>
</dbReference>
<dbReference type="GO" id="GO:0005793">
    <property type="term" value="C:endoplasmic reticulum-Golgi intermediate compartment"/>
    <property type="evidence" value="ECO:0007669"/>
    <property type="project" value="TreeGrafter"/>
</dbReference>
<comment type="subcellular location">
    <subcellularLocation>
        <location evidence="11">Cytoplasm</location>
    </subcellularLocation>
    <subcellularLocation>
        <location evidence="1 11">Golgi apparatus membrane</location>
        <topology evidence="1 11">Peripheral membrane protein</topology>
        <orientation evidence="1 11">Cytoplasmic side</orientation>
    </subcellularLocation>
    <subcellularLocation>
        <location evidence="11">Cytoplasmic vesicle</location>
        <location evidence="11">COPI-coated vesicle membrane</location>
        <topology evidence="11">Peripheral membrane protein</topology>
        <orientation evidence="11">Cytoplasmic side</orientation>
    </subcellularLocation>
</comment>
<keyword evidence="9 11" id="KW-0472">Membrane</keyword>
<feature type="domain" description="Clathrin/coatomer adaptor adaptin-like N-terminal" evidence="12">
    <location>
        <begin position="20"/>
        <end position="522"/>
    </location>
</feature>
<organism evidence="15">
    <name type="scientific">Theileria annulata</name>
    <dbReference type="NCBI Taxonomy" id="5874"/>
    <lineage>
        <taxon>Eukaryota</taxon>
        <taxon>Sar</taxon>
        <taxon>Alveolata</taxon>
        <taxon>Apicomplexa</taxon>
        <taxon>Aconoidasida</taxon>
        <taxon>Piroplasmida</taxon>
        <taxon>Theileriidae</taxon>
        <taxon>Theileria</taxon>
    </lineage>
</organism>
<dbReference type="GO" id="GO:0006886">
    <property type="term" value="P:intracellular protein transport"/>
    <property type="evidence" value="ECO:0007669"/>
    <property type="project" value="InterPro"/>
</dbReference>
<evidence type="ECO:0000313" key="15">
    <source>
        <dbReference type="EMBL" id="SVP94239.1"/>
    </source>
</evidence>
<sequence length="923" mass="104578">MIRDLKSRFEGSKPAFVNDKNSIFQDVRIFSKVPINSKKCAKVLTKILSMLSCGNEKLSETESTEIFFGVTRLFEADDERLRRLIYLLIKLLPVNETEIFIVTSSLTKDMNSQNYVYRANAIRSICYIMKGAVSPQIERYLKSSLVDKQPYVSSSTLLCSIGMSLRNSEMLKRWFSEITTCLSNKSEMVRFHATILLFILRYNDKQSIRKLVKMLEDDGEHVICFIIRFTVYNSSFAEAKPLLLKYLSHTSPLVKLEAVKGTIYLLSTTFVSKGGNVKNGTKYSNGPDERGKGQLENNSNDCYEHNDIINRVFEVLIHFLTVGDVYTFASMRQISKLAQIMPEKIHSANKQLESFITCGNRTLCSLALLTLLQTGSSDTVESLLTQASTLSGDFKLEVTRAIKRLCISHPDKFRHVLNFLAVNFRQETAYAPKAEMVEATIHIVSEIPKARTLGISNLCEFIEDCEYPEINCRIIKFLGENIPNTSNPTEYIRFIYNRLMLENPLVRSASIDALENIAKALPELRTCILFIIKSTNSLCNFQLNSDINMSQYYISSLENGIGSVDSLDKDGFGGKLNDQGNGLFATNGDYKAELSELMEIYDRLGEEKVNLSKLLNKLNDRINGVDESEPLDSFDSYMLEKMSSGSSTERTTESFTEMQMDLPVKSTLGLPPDIIDIAVTELHPTVNIRLTEEEEDYNVMAKLFVNSNHLVIGFNVENTLNNQSLENVSISLNTTDCQNSETYTIVHSTTIEQLSSNESDMLYTVLRNNSQGNEYNSLLMGNVQVNLKYKVVCPTEVYEDSLNINNLHLNFSSYMCKWNLTENEFSLLWENLEEHEEVGTYNLQFKKLQDSVDEVVKYIGMGVAMEKNVNKITWINLAGKFLGKYEVLAKASFAQPNPSTCMLKLQVRSDNLVVSRLLLSQLE</sequence>
<feature type="domain" description="Coatomer gamma subunit appendage Ig-like subdomain" evidence="13">
    <location>
        <begin position="687"/>
        <end position="791"/>
    </location>
</feature>
<dbReference type="GO" id="GO:0006891">
    <property type="term" value="P:intra-Golgi vesicle-mediated transport"/>
    <property type="evidence" value="ECO:0007669"/>
    <property type="project" value="TreeGrafter"/>
</dbReference>
<dbReference type="Pfam" id="PF08752">
    <property type="entry name" value="COP-gamma_platf"/>
    <property type="match status" value="1"/>
</dbReference>
<evidence type="ECO:0000256" key="7">
    <source>
        <dbReference type="ARBA" id="ARBA00022927"/>
    </source>
</evidence>
<comment type="function">
    <text evidence="11">The coatomer is a cytosolic protein complex that binds to dilysine motifs and reversibly associates with Golgi non-clathrin-coated vesicles, which further mediate biosynthetic protein transport from the ER, via the Golgi up to the trans Golgi network. Coatomer complex is required for budding from Golgi membranes, and is essential for the retrograde Golgi-to-ER transport of dilysine-tagged proteins.</text>
</comment>
<evidence type="ECO:0000256" key="4">
    <source>
        <dbReference type="ARBA" id="ARBA00022490"/>
    </source>
</evidence>
<proteinExistence type="inferred from homology"/>
<dbReference type="EMBL" id="UIVS01000004">
    <property type="protein sequence ID" value="SVP94998.1"/>
    <property type="molecule type" value="Genomic_DNA"/>
</dbReference>
<dbReference type="PANTHER" id="PTHR10261:SF0">
    <property type="entry name" value="COATOMER SUBUNIT GAMMA-2"/>
    <property type="match status" value="1"/>
</dbReference>